<dbReference type="Proteomes" id="UP001150941">
    <property type="component" value="Unassembled WGS sequence"/>
</dbReference>
<keyword evidence="3" id="KW-1185">Reference proteome</keyword>
<feature type="compositionally biased region" description="Basic and acidic residues" evidence="1">
    <location>
        <begin position="219"/>
        <end position="238"/>
    </location>
</feature>
<feature type="compositionally biased region" description="Basic and acidic residues" evidence="1">
    <location>
        <begin position="65"/>
        <end position="77"/>
    </location>
</feature>
<proteinExistence type="predicted"/>
<comment type="caution">
    <text evidence="2">The sequence shown here is derived from an EMBL/GenBank/DDBJ whole genome shotgun (WGS) entry which is preliminary data.</text>
</comment>
<evidence type="ECO:0000313" key="3">
    <source>
        <dbReference type="Proteomes" id="UP001150941"/>
    </source>
</evidence>
<evidence type="ECO:0000256" key="1">
    <source>
        <dbReference type="SAM" id="MobiDB-lite"/>
    </source>
</evidence>
<evidence type="ECO:0000313" key="2">
    <source>
        <dbReference type="EMBL" id="KAJ5225381.1"/>
    </source>
</evidence>
<dbReference type="EMBL" id="JAPQKS010000005">
    <property type="protein sequence ID" value="KAJ5225381.1"/>
    <property type="molecule type" value="Genomic_DNA"/>
</dbReference>
<name>A0A9W9TJS7_9EURO</name>
<gene>
    <name evidence="2" type="ORF">N7468_006606</name>
</gene>
<dbReference type="RefSeq" id="XP_058328792.1">
    <property type="nucleotide sequence ID" value="XM_058475902.1"/>
</dbReference>
<dbReference type="AlphaFoldDB" id="A0A9W9TJS7"/>
<sequence length="265" mass="29234">MSEDSDDEPSCDQNAKAFGTIAQRRRYGVYFSRSSVMSMIADSSRDSGLFLDRELSNELSLERIPSSEKSSHSKLTESDGLNITGNHISRPLVGNDADIRLTLKHIRSKLWLSDGETTSEKSLEISAIPNGKCPPHQHVHPCTNDLVHDFPNITVPEFADAVAKAGISHESTPKFLPDSAPLKPLQWSPFSPSPTHNVHAVDDTATLSGVTSSDQTLTKLERPGPLDTKDQTSTDNRRAKTMCSKLSMRVRGLKRYIHKKLSVKT</sequence>
<reference evidence="2" key="1">
    <citation type="submission" date="2022-11" db="EMBL/GenBank/DDBJ databases">
        <authorList>
            <person name="Petersen C."/>
        </authorList>
    </citation>
    <scope>NUCLEOTIDE SEQUENCE</scope>
    <source>
        <strain evidence="2">IBT 19713</strain>
    </source>
</reference>
<dbReference type="GeneID" id="83203205"/>
<organism evidence="2 3">
    <name type="scientific">Penicillium chermesinum</name>
    <dbReference type="NCBI Taxonomy" id="63820"/>
    <lineage>
        <taxon>Eukaryota</taxon>
        <taxon>Fungi</taxon>
        <taxon>Dikarya</taxon>
        <taxon>Ascomycota</taxon>
        <taxon>Pezizomycotina</taxon>
        <taxon>Eurotiomycetes</taxon>
        <taxon>Eurotiomycetidae</taxon>
        <taxon>Eurotiales</taxon>
        <taxon>Aspergillaceae</taxon>
        <taxon>Penicillium</taxon>
    </lineage>
</organism>
<feature type="region of interest" description="Disordered" evidence="1">
    <location>
        <begin position="61"/>
        <end position="89"/>
    </location>
</feature>
<feature type="region of interest" description="Disordered" evidence="1">
    <location>
        <begin position="210"/>
        <end position="239"/>
    </location>
</feature>
<protein>
    <submittedName>
        <fullName evidence="2">Uncharacterized protein</fullName>
    </submittedName>
</protein>
<accession>A0A9W9TJS7</accession>
<reference evidence="2" key="2">
    <citation type="journal article" date="2023" name="IMA Fungus">
        <title>Comparative genomic study of the Penicillium genus elucidates a diverse pangenome and 15 lateral gene transfer events.</title>
        <authorList>
            <person name="Petersen C."/>
            <person name="Sorensen T."/>
            <person name="Nielsen M.R."/>
            <person name="Sondergaard T.E."/>
            <person name="Sorensen J.L."/>
            <person name="Fitzpatrick D.A."/>
            <person name="Frisvad J.C."/>
            <person name="Nielsen K.L."/>
        </authorList>
    </citation>
    <scope>NUCLEOTIDE SEQUENCE</scope>
    <source>
        <strain evidence="2">IBT 19713</strain>
    </source>
</reference>